<gene>
    <name evidence="2" type="ORF">BP5796_11964</name>
</gene>
<evidence type="ECO:0000259" key="1">
    <source>
        <dbReference type="Pfam" id="PF06985"/>
    </source>
</evidence>
<dbReference type="AlphaFoldDB" id="A0A3D8QBL3"/>
<reference evidence="2 3" key="1">
    <citation type="journal article" date="2018" name="IMA Fungus">
        <title>IMA Genome-F 9: Draft genome sequence of Annulohypoxylon stygium, Aspergillus mulundensis, Berkeleyomyces basicola (syn. Thielaviopsis basicola), Ceratocystis smalleyi, two Cercospora beticola strains, Coleophoma cylindrospora, Fusarium fracticaudum, Phialophora cf. hyalina, and Morchella septimelata.</title>
        <authorList>
            <person name="Wingfield B.D."/>
            <person name="Bills G.F."/>
            <person name="Dong Y."/>
            <person name="Huang W."/>
            <person name="Nel W.J."/>
            <person name="Swalarsk-Parry B.S."/>
            <person name="Vaghefi N."/>
            <person name="Wilken P.M."/>
            <person name="An Z."/>
            <person name="de Beer Z.W."/>
            <person name="De Vos L."/>
            <person name="Chen L."/>
            <person name="Duong T.A."/>
            <person name="Gao Y."/>
            <person name="Hammerbacher A."/>
            <person name="Kikkert J.R."/>
            <person name="Li Y."/>
            <person name="Li H."/>
            <person name="Li K."/>
            <person name="Li Q."/>
            <person name="Liu X."/>
            <person name="Ma X."/>
            <person name="Naidoo K."/>
            <person name="Pethybridge S.J."/>
            <person name="Sun J."/>
            <person name="Steenkamp E.T."/>
            <person name="van der Nest M.A."/>
            <person name="van Wyk S."/>
            <person name="Wingfield M.J."/>
            <person name="Xiong C."/>
            <person name="Yue Q."/>
            <person name="Zhang X."/>
        </authorList>
    </citation>
    <scope>NUCLEOTIDE SEQUENCE [LARGE SCALE GENOMIC DNA]</scope>
    <source>
        <strain evidence="2 3">BP5796</strain>
    </source>
</reference>
<dbReference type="PANTHER" id="PTHR33112">
    <property type="entry name" value="DOMAIN PROTEIN, PUTATIVE-RELATED"/>
    <property type="match status" value="1"/>
</dbReference>
<dbReference type="EMBL" id="PDLN01000020">
    <property type="protein sequence ID" value="RDW59040.1"/>
    <property type="molecule type" value="Genomic_DNA"/>
</dbReference>
<sequence length="742" mass="84216">MAMLSSQRFSTWKTKVKQRIRSKWAILWETQATVPLTPLIPIPLIPHQPLQLCGNCKWVENFHGFMDDSSTLLEYGATVGTPAEILHSDCMFCHMVGHAVVERLTAVNPLIALETYDFVVRYESAEVDMSDSESQTDSDSQLEKSGMEFVLYLRTPFYDAQQHDRVQQGVKVILERSSALPILEAKLNIGRLKDLVQTCLLQHHGKCQDSGSEPAENLPVGFRVIDVRRMCIVPTPTRIRYVALSYVWGKVLLRLKLRKDNVDALSEPGGLVFGAISNTIVDAIKLCQELGEEFLWVDSLCIVQDQDEIKQAQIAAMDKVYSCAIWTICAAAGDDAESGLPGVYTRQRGFCIDTRDQGSNGTLTPSEDRMIERSYWNSRGWTFQEGELSRRCLVFCSQRVYWKCASTYIEEEAGNFCQIPINASHNNMINRNRVSDQAADIPWDNWRSNSDDDLIDGGYRSLVEGYTRRQLSIESDIQNAFAGVASMWTAFFNTRLYYEVPEKFFEIGLSWNTSRSMPRSCLDLPSWSWTSQVGPVRYHSPIERSLVQFFLLDSNSKAVRVNSGLQHIDDKGWWIGKSGRAWTSEKPPEWLPGNLKHKLPAIEPQIAKVLKPATLIFYSQVIKLKIRVRKRDIRDQMLRLYTEQNQLAGLIEGVKGMENMAADLGGNGLEDAYEFVGFAASSLIGQMRWSVVGPYSQKNDPLVVAWLVRTDEHGISYRVDVAQIFLKIWLLCEPETRCILLR</sequence>
<dbReference type="PANTHER" id="PTHR33112:SF12">
    <property type="entry name" value="HETEROKARYON INCOMPATIBILITY DOMAIN-CONTAINING PROTEIN"/>
    <property type="match status" value="1"/>
</dbReference>
<accession>A0A3D8QBL3</accession>
<evidence type="ECO:0000313" key="2">
    <source>
        <dbReference type="EMBL" id="RDW59040.1"/>
    </source>
</evidence>
<proteinExistence type="predicted"/>
<dbReference type="Proteomes" id="UP000256328">
    <property type="component" value="Unassembled WGS sequence"/>
</dbReference>
<feature type="domain" description="Heterokaryon incompatibility" evidence="1">
    <location>
        <begin position="241"/>
        <end position="385"/>
    </location>
</feature>
<evidence type="ECO:0000313" key="3">
    <source>
        <dbReference type="Proteomes" id="UP000256328"/>
    </source>
</evidence>
<comment type="caution">
    <text evidence="2">The sequence shown here is derived from an EMBL/GenBank/DDBJ whole genome shotgun (WGS) entry which is preliminary data.</text>
</comment>
<name>A0A3D8QBL3_9HELO</name>
<organism evidence="2 3">
    <name type="scientific">Coleophoma crateriformis</name>
    <dbReference type="NCBI Taxonomy" id="565419"/>
    <lineage>
        <taxon>Eukaryota</taxon>
        <taxon>Fungi</taxon>
        <taxon>Dikarya</taxon>
        <taxon>Ascomycota</taxon>
        <taxon>Pezizomycotina</taxon>
        <taxon>Leotiomycetes</taxon>
        <taxon>Helotiales</taxon>
        <taxon>Dermateaceae</taxon>
        <taxon>Coleophoma</taxon>
    </lineage>
</organism>
<dbReference type="Pfam" id="PF06985">
    <property type="entry name" value="HET"/>
    <property type="match status" value="1"/>
</dbReference>
<dbReference type="InterPro" id="IPR010730">
    <property type="entry name" value="HET"/>
</dbReference>
<protein>
    <recommendedName>
        <fullName evidence="1">Heterokaryon incompatibility domain-containing protein</fullName>
    </recommendedName>
</protein>
<dbReference type="OrthoDB" id="2958217at2759"/>
<keyword evidence="3" id="KW-1185">Reference proteome</keyword>